<dbReference type="Proteomes" id="UP000887578">
    <property type="component" value="Unplaced"/>
</dbReference>
<dbReference type="AlphaFoldDB" id="A0A914P437"/>
<dbReference type="PANTHER" id="PTHR48051:SF1">
    <property type="entry name" value="RAS SUPPRESSOR PROTEIN 1"/>
    <property type="match status" value="1"/>
</dbReference>
<evidence type="ECO:0000256" key="2">
    <source>
        <dbReference type="ARBA" id="ARBA00022737"/>
    </source>
</evidence>
<dbReference type="WBParaSite" id="PDA_v2.g12055.t1">
    <property type="protein sequence ID" value="PDA_v2.g12055.t1"/>
    <property type="gene ID" value="PDA_v2.g12055"/>
</dbReference>
<dbReference type="SMART" id="SM00364">
    <property type="entry name" value="LRR_BAC"/>
    <property type="match status" value="4"/>
</dbReference>
<organism evidence="3 4">
    <name type="scientific">Panagrolaimus davidi</name>
    <dbReference type="NCBI Taxonomy" id="227884"/>
    <lineage>
        <taxon>Eukaryota</taxon>
        <taxon>Metazoa</taxon>
        <taxon>Ecdysozoa</taxon>
        <taxon>Nematoda</taxon>
        <taxon>Chromadorea</taxon>
        <taxon>Rhabditida</taxon>
        <taxon>Tylenchina</taxon>
        <taxon>Panagrolaimomorpha</taxon>
        <taxon>Panagrolaimoidea</taxon>
        <taxon>Panagrolaimidae</taxon>
        <taxon>Panagrolaimus</taxon>
    </lineage>
</organism>
<accession>A0A914P437</accession>
<dbReference type="SUPFAM" id="SSF52075">
    <property type="entry name" value="Outer arm dynein light chain 1"/>
    <property type="match status" value="1"/>
</dbReference>
<keyword evidence="1" id="KW-0433">Leucine-rich repeat</keyword>
<protein>
    <submittedName>
        <fullName evidence="4">Leucine rich repeat protein</fullName>
    </submittedName>
</protein>
<dbReference type="SMART" id="SM00369">
    <property type="entry name" value="LRR_TYP"/>
    <property type="match status" value="6"/>
</dbReference>
<dbReference type="PANTHER" id="PTHR48051">
    <property type="match status" value="1"/>
</dbReference>
<dbReference type="GO" id="GO:0005737">
    <property type="term" value="C:cytoplasm"/>
    <property type="evidence" value="ECO:0007669"/>
    <property type="project" value="TreeGrafter"/>
</dbReference>
<dbReference type="InterPro" id="IPR001611">
    <property type="entry name" value="Leu-rich_rpt"/>
</dbReference>
<evidence type="ECO:0000256" key="1">
    <source>
        <dbReference type="ARBA" id="ARBA00022614"/>
    </source>
</evidence>
<name>A0A914P437_9BILA</name>
<keyword evidence="2" id="KW-0677">Repeat</keyword>
<dbReference type="InterPro" id="IPR032675">
    <property type="entry name" value="LRR_dom_sf"/>
</dbReference>
<dbReference type="PROSITE" id="PS51450">
    <property type="entry name" value="LRR"/>
    <property type="match status" value="1"/>
</dbReference>
<evidence type="ECO:0000313" key="3">
    <source>
        <dbReference type="Proteomes" id="UP000887578"/>
    </source>
</evidence>
<dbReference type="InterPro" id="IPR050216">
    <property type="entry name" value="LRR_domain-containing"/>
</dbReference>
<reference evidence="4" key="1">
    <citation type="submission" date="2022-11" db="UniProtKB">
        <authorList>
            <consortium name="WormBaseParasite"/>
        </authorList>
    </citation>
    <scope>IDENTIFICATION</scope>
</reference>
<dbReference type="InterPro" id="IPR003591">
    <property type="entry name" value="Leu-rich_rpt_typical-subtyp"/>
</dbReference>
<proteinExistence type="predicted"/>
<evidence type="ECO:0000313" key="4">
    <source>
        <dbReference type="WBParaSite" id="PDA_v2.g12055.t1"/>
    </source>
</evidence>
<dbReference type="Gene3D" id="3.80.10.10">
    <property type="entry name" value="Ribonuclease Inhibitor"/>
    <property type="match status" value="2"/>
</dbReference>
<keyword evidence="3" id="KW-1185">Reference proteome</keyword>
<sequence>MRLYCLTSISKVPPLPNSQNLTQSSDDENESFAELMKYANSEVWSLVEYVWWIDRQNKYNGNEEQTKNDMYFNEFIAYRLTEICFGYEYYETKDDEDERRKHYAMKIYQNKIRDPFSTLMIKGAISLTEVPNKKYAFDLRLATSNLSHDGKKIGYDFIVKIRNIKNTQTKGLLSEEEEEYYEKYSQEIAEIWKLKNPLFSVNDLSPESMATAWDDAFDEISESQPFKLPNTSKVKFLQQKIRDMKTNLAEIDLDGVNFGNLRDICIKKADLRFSNKFIHPIFKKINFKALTELRLIECNILELSDYFFNLLPTTLESLNLHNNNITYVSNNISKFCKLKTLDLSKNQNLVEIPWNFLSPSITNLNLKKTNIKIVPHEIESTYHGKVSIHFLLCHIFLLKAEEINGLNIPSSNIRFPDLSFNKLENLYFEKDTIAKLREINLENNQMKSLRFGETFTELSTIFVDQNELTSIDFVSSLPNLEFLSAKNNKIKEIPEKFLKALSTLKLDFNEISELPKTFKESMSGGPVFTPHLSLSYNNFSYFGSNLEEVLWKRLPKKMEILNLNGNDLVYIPGTLCQKQIRNLFIDNCNIQHICPVIYTFTVMKKRKMAISICDNPKLEYLPFVPLTIFPKPPSFKERISFEYLCNFHFAIITDNEKFKNNTKFPMDNFKPVYNFDNGFEGEETRIGCKCCAICSKATDEHDFKNLMIMDFGLCFETDESCYEHSEKSKAFPCFKRGQWKTMVKSRMCQECKNGFHQVNNKTFEEYKNYLKQKSNKRTAKNAIDNNQQQQQIPCSSNKKPFYETEFEPQIDNDAAKNDDMIVEDNTEFPMEMFNESESANCQYYEPNPVPIPDTESNTFQNNYIENIVLLDQQGNYVTTIQNGNAFNVPPDSYILNPENY</sequence>
<dbReference type="SUPFAM" id="SSF52058">
    <property type="entry name" value="L domain-like"/>
    <property type="match status" value="1"/>
</dbReference>